<organism evidence="3">
    <name type="scientific">marine metagenome</name>
    <dbReference type="NCBI Taxonomy" id="408172"/>
    <lineage>
        <taxon>unclassified sequences</taxon>
        <taxon>metagenomes</taxon>
        <taxon>ecological metagenomes</taxon>
    </lineage>
</organism>
<gene>
    <name evidence="3" type="ORF">METZ01_LOCUS105741</name>
</gene>
<dbReference type="PANTHER" id="PTHR44858">
    <property type="entry name" value="TETRATRICOPEPTIDE REPEAT PROTEIN 6"/>
    <property type="match status" value="1"/>
</dbReference>
<protein>
    <submittedName>
        <fullName evidence="3">Uncharacterized protein</fullName>
    </submittedName>
</protein>
<name>A0A381WLP2_9ZZZZ</name>
<dbReference type="InterPro" id="IPR019734">
    <property type="entry name" value="TPR_rpt"/>
</dbReference>
<dbReference type="AlphaFoldDB" id="A0A381WLP2"/>
<dbReference type="PROSITE" id="PS50005">
    <property type="entry name" value="TPR"/>
    <property type="match status" value="2"/>
</dbReference>
<dbReference type="InterPro" id="IPR013105">
    <property type="entry name" value="TPR_2"/>
</dbReference>
<dbReference type="Pfam" id="PF07719">
    <property type="entry name" value="TPR_2"/>
    <property type="match status" value="1"/>
</dbReference>
<proteinExistence type="predicted"/>
<evidence type="ECO:0000256" key="2">
    <source>
        <dbReference type="ARBA" id="ARBA00022803"/>
    </source>
</evidence>
<sequence length="165" mass="19017">VFNLLYPLEEPNKGKMTATGNIPSSVENSPIPPCFLPSLSTNHINTILECNKVINSGLYPERAYYNRGLAYLKLGKYNLALADCLTSIELSPQDARGYYNCGLSYYQLGNYEQALKEFTTTTELAPNWMMGYYQRAMTFIELEQWEDAGYDNLYAWYLNRQHYKN</sequence>
<feature type="non-terminal residue" evidence="3">
    <location>
        <position position="1"/>
    </location>
</feature>
<dbReference type="PROSITE" id="PS50293">
    <property type="entry name" value="TPR_REGION"/>
    <property type="match status" value="1"/>
</dbReference>
<dbReference type="PANTHER" id="PTHR44858:SF1">
    <property type="entry name" value="UDP-N-ACETYLGLUCOSAMINE--PEPTIDE N-ACETYLGLUCOSAMINYLTRANSFERASE SPINDLY-RELATED"/>
    <property type="match status" value="1"/>
</dbReference>
<reference evidence="3" key="1">
    <citation type="submission" date="2018-05" db="EMBL/GenBank/DDBJ databases">
        <authorList>
            <person name="Lanie J.A."/>
            <person name="Ng W.-L."/>
            <person name="Kazmierczak K.M."/>
            <person name="Andrzejewski T.M."/>
            <person name="Davidsen T.M."/>
            <person name="Wayne K.J."/>
            <person name="Tettelin H."/>
            <person name="Glass J.I."/>
            <person name="Rusch D."/>
            <person name="Podicherti R."/>
            <person name="Tsui H.-C.T."/>
            <person name="Winkler M.E."/>
        </authorList>
    </citation>
    <scope>NUCLEOTIDE SEQUENCE</scope>
</reference>
<dbReference type="InterPro" id="IPR011990">
    <property type="entry name" value="TPR-like_helical_dom_sf"/>
</dbReference>
<dbReference type="Pfam" id="PF00515">
    <property type="entry name" value="TPR_1"/>
    <property type="match status" value="1"/>
</dbReference>
<keyword evidence="1" id="KW-0677">Repeat</keyword>
<accession>A0A381WLP2</accession>
<dbReference type="InterPro" id="IPR050498">
    <property type="entry name" value="Ycf3"/>
</dbReference>
<dbReference type="Gene3D" id="1.25.40.10">
    <property type="entry name" value="Tetratricopeptide repeat domain"/>
    <property type="match status" value="2"/>
</dbReference>
<dbReference type="EMBL" id="UINC01012061">
    <property type="protein sequence ID" value="SVA52887.1"/>
    <property type="molecule type" value="Genomic_DNA"/>
</dbReference>
<evidence type="ECO:0000256" key="1">
    <source>
        <dbReference type="ARBA" id="ARBA00022737"/>
    </source>
</evidence>
<keyword evidence="2" id="KW-0802">TPR repeat</keyword>
<dbReference type="SUPFAM" id="SSF48452">
    <property type="entry name" value="TPR-like"/>
    <property type="match status" value="1"/>
</dbReference>
<dbReference type="SMART" id="SM00028">
    <property type="entry name" value="TPR"/>
    <property type="match status" value="2"/>
</dbReference>
<evidence type="ECO:0000313" key="3">
    <source>
        <dbReference type="EMBL" id="SVA52887.1"/>
    </source>
</evidence>